<reference evidence="2 3" key="1">
    <citation type="journal article" date="2021" name="Cell Host Microbe">
        <title>in vivo commensal control of Clostridioides difficile virulence.</title>
        <authorList>
            <person name="Girinathan B.P."/>
            <person name="Dibenedetto N."/>
            <person name="Worley J.N."/>
            <person name="Peltier J."/>
            <person name="Arrieta-Ortiz M.L."/>
            <person name="Rupa Christinal Immanuel S."/>
            <person name="Lavin R."/>
            <person name="Delaney M.L."/>
            <person name="Cummins C."/>
            <person name="Hoffmann M."/>
            <person name="Luo Y."/>
            <person name="Gonzalez-Escalona N."/>
            <person name="Allard M."/>
            <person name="Onderdonk A.B."/>
            <person name="Gerber G.K."/>
            <person name="Sonenshein A.L."/>
            <person name="Baliga N."/>
            <person name="Dupuy B."/>
            <person name="Bry L."/>
        </authorList>
    </citation>
    <scope>NUCLEOTIDE SEQUENCE [LARGE SCALE GENOMIC DNA]</scope>
    <source>
        <strain evidence="2 3">DSM 599</strain>
    </source>
</reference>
<evidence type="ECO:0000313" key="2">
    <source>
        <dbReference type="EMBL" id="MBY0755130.1"/>
    </source>
</evidence>
<dbReference type="RefSeq" id="WP_221860148.1">
    <property type="nucleotide sequence ID" value="NZ_JAIKTU010000004.1"/>
</dbReference>
<dbReference type="InterPro" id="IPR054335">
    <property type="entry name" value="DuOB_dom"/>
</dbReference>
<accession>A0ABS7KWD0</accession>
<organism evidence="2 3">
    <name type="scientific">Clostridium sardiniense</name>
    <name type="common">Clostridium absonum</name>
    <dbReference type="NCBI Taxonomy" id="29369"/>
    <lineage>
        <taxon>Bacteria</taxon>
        <taxon>Bacillati</taxon>
        <taxon>Bacillota</taxon>
        <taxon>Clostridia</taxon>
        <taxon>Eubacteriales</taxon>
        <taxon>Clostridiaceae</taxon>
        <taxon>Clostridium</taxon>
    </lineage>
</organism>
<name>A0ABS7KWD0_CLOSR</name>
<gene>
    <name evidence="2" type="ORF">K5V21_06645</name>
</gene>
<proteinExistence type="predicted"/>
<feature type="domain" description="Dual OB-containing" evidence="1">
    <location>
        <begin position="3"/>
        <end position="214"/>
    </location>
</feature>
<dbReference type="EMBL" id="JAIKTU010000004">
    <property type="protein sequence ID" value="MBY0755130.1"/>
    <property type="molecule type" value="Genomic_DNA"/>
</dbReference>
<keyword evidence="3" id="KW-1185">Reference proteome</keyword>
<comment type="caution">
    <text evidence="2">The sequence shown here is derived from an EMBL/GenBank/DDBJ whole genome shotgun (WGS) entry which is preliminary data.</text>
</comment>
<evidence type="ECO:0000259" key="1">
    <source>
        <dbReference type="Pfam" id="PF22557"/>
    </source>
</evidence>
<protein>
    <recommendedName>
        <fullName evidence="1">Dual OB-containing domain-containing protein</fullName>
    </recommendedName>
</protein>
<dbReference type="Pfam" id="PF22557">
    <property type="entry name" value="DuOB"/>
    <property type="match status" value="1"/>
</dbReference>
<sequence>MKKKVIILTRSDKNGGYCVAGIDVKKERFIRLVSDDEGTDYALTDNDIMYEDGTQMQPMEIIEVELLGKQGSENQPENYIIDDSKYFEKVGKAKKSEIREYLMKPDFIFYNSEASVLEEDMEEILDKYSLVLFRVDEFKLWLDKFKDGRITANFNYNDEEYRFIKITDHTLTDRYYDKVEECSPRPYVIKKAILVMSLAGVAVKGKYYKLVANIIEDNKGLLTRIG</sequence>
<dbReference type="Proteomes" id="UP001299068">
    <property type="component" value="Unassembled WGS sequence"/>
</dbReference>
<evidence type="ECO:0000313" key="3">
    <source>
        <dbReference type="Proteomes" id="UP001299068"/>
    </source>
</evidence>